<dbReference type="EMBL" id="CADEAL010000185">
    <property type="protein sequence ID" value="CAB1416025.1"/>
    <property type="molecule type" value="Genomic_DNA"/>
</dbReference>
<evidence type="ECO:0000313" key="1">
    <source>
        <dbReference type="EMBL" id="CAB1416025.1"/>
    </source>
</evidence>
<accession>A0A9N7Y2W4</accession>
<dbReference type="AlphaFoldDB" id="A0A9N7Y2W4"/>
<sequence length="127" mass="13398">MVDLFTFKTQVKSIVNNLTQTLIAQIFTAAEKTTLNIQSPKAQEKLGALVDALCAEAVENILQIVVGADEQQEKTPGDRRGCSPSDVMKTQIHEGAGGEQTYILVYGSAAGLLVSLQGGAEAGGEFT</sequence>
<organism evidence="1 2">
    <name type="scientific">Pleuronectes platessa</name>
    <name type="common">European plaice</name>
    <dbReference type="NCBI Taxonomy" id="8262"/>
    <lineage>
        <taxon>Eukaryota</taxon>
        <taxon>Metazoa</taxon>
        <taxon>Chordata</taxon>
        <taxon>Craniata</taxon>
        <taxon>Vertebrata</taxon>
        <taxon>Euteleostomi</taxon>
        <taxon>Actinopterygii</taxon>
        <taxon>Neopterygii</taxon>
        <taxon>Teleostei</taxon>
        <taxon>Neoteleostei</taxon>
        <taxon>Acanthomorphata</taxon>
        <taxon>Carangaria</taxon>
        <taxon>Pleuronectiformes</taxon>
        <taxon>Pleuronectoidei</taxon>
        <taxon>Pleuronectidae</taxon>
        <taxon>Pleuronectes</taxon>
    </lineage>
</organism>
<proteinExistence type="predicted"/>
<dbReference type="Proteomes" id="UP001153269">
    <property type="component" value="Unassembled WGS sequence"/>
</dbReference>
<evidence type="ECO:0000313" key="2">
    <source>
        <dbReference type="Proteomes" id="UP001153269"/>
    </source>
</evidence>
<keyword evidence="2" id="KW-1185">Reference proteome</keyword>
<comment type="caution">
    <text evidence="1">The sequence shown here is derived from an EMBL/GenBank/DDBJ whole genome shotgun (WGS) entry which is preliminary data.</text>
</comment>
<reference evidence="1" key="1">
    <citation type="submission" date="2020-03" db="EMBL/GenBank/DDBJ databases">
        <authorList>
            <person name="Weist P."/>
        </authorList>
    </citation>
    <scope>NUCLEOTIDE SEQUENCE</scope>
</reference>
<protein>
    <submittedName>
        <fullName evidence="1">Uncharacterized protein</fullName>
    </submittedName>
</protein>
<gene>
    <name evidence="1" type="ORF">PLEPLA_LOCUS3744</name>
</gene>
<name>A0A9N7Y2W4_PLEPL</name>